<evidence type="ECO:0000313" key="1">
    <source>
        <dbReference type="EMBL" id="KAL2830591.1"/>
    </source>
</evidence>
<keyword evidence="2" id="KW-1185">Reference proteome</keyword>
<evidence type="ECO:0000313" key="2">
    <source>
        <dbReference type="Proteomes" id="UP001610335"/>
    </source>
</evidence>
<name>A0ABR4ISE0_9EURO</name>
<proteinExistence type="predicted"/>
<sequence length="288" mass="31297">MRFEKHRSLSTSTLNKFFILEPAKPIKATMIWTTPIFPILISLLSVTANAKPHYPSSTTSFYASMVTTILKSLDLTSCSLGDSIALPQSTLPAPSEGLALKSLTLGRGTQNYTCATNANTTTPEAIGATATLFDISCLAALATDTNDDETENQSPLHILPDMLRLIPLSSVDFVASLLNSFTGQDLIIGKHYFTEDGVPFFDLRGSDNSSRSTSENYIAAEKEDEMDAPAKPGYGITGDVEWLKLNRVEGGFREVYRVHTAGGSAPATCEGMPEVFTVDYSSEYWFYG</sequence>
<reference evidence="1 2" key="1">
    <citation type="submission" date="2024-07" db="EMBL/GenBank/DDBJ databases">
        <title>Section-level genome sequencing and comparative genomics of Aspergillus sections Usti and Cavernicolus.</title>
        <authorList>
            <consortium name="Lawrence Berkeley National Laboratory"/>
            <person name="Nybo J.L."/>
            <person name="Vesth T.C."/>
            <person name="Theobald S."/>
            <person name="Frisvad J.C."/>
            <person name="Larsen T.O."/>
            <person name="Kjaerboelling I."/>
            <person name="Rothschild-Mancinelli K."/>
            <person name="Lyhne E.K."/>
            <person name="Kogle M.E."/>
            <person name="Barry K."/>
            <person name="Clum A."/>
            <person name="Na H."/>
            <person name="Ledsgaard L."/>
            <person name="Lin J."/>
            <person name="Lipzen A."/>
            <person name="Kuo A."/>
            <person name="Riley R."/>
            <person name="Mondo S."/>
            <person name="LaButti K."/>
            <person name="Haridas S."/>
            <person name="Pangalinan J."/>
            <person name="Salamov A.A."/>
            <person name="Simmons B.A."/>
            <person name="Magnuson J.K."/>
            <person name="Chen J."/>
            <person name="Drula E."/>
            <person name="Henrissat B."/>
            <person name="Wiebenga A."/>
            <person name="Lubbers R.J."/>
            <person name="Gomes A.C."/>
            <person name="Makela M.R."/>
            <person name="Stajich J."/>
            <person name="Grigoriev I.V."/>
            <person name="Mortensen U.H."/>
            <person name="De vries R.P."/>
            <person name="Baker S.E."/>
            <person name="Andersen M.R."/>
        </authorList>
    </citation>
    <scope>NUCLEOTIDE SEQUENCE [LARGE SCALE GENOMIC DNA]</scope>
    <source>
        <strain evidence="1 2">CBS 600.67</strain>
    </source>
</reference>
<dbReference type="Proteomes" id="UP001610335">
    <property type="component" value="Unassembled WGS sequence"/>
</dbReference>
<dbReference type="PANTHER" id="PTHR35567">
    <property type="entry name" value="MALATE DEHYDROGENASE (AFU_ORTHOLOGUE AFUA_2G13800)"/>
    <property type="match status" value="1"/>
</dbReference>
<organism evidence="1 2">
    <name type="scientific">Aspergillus cavernicola</name>
    <dbReference type="NCBI Taxonomy" id="176166"/>
    <lineage>
        <taxon>Eukaryota</taxon>
        <taxon>Fungi</taxon>
        <taxon>Dikarya</taxon>
        <taxon>Ascomycota</taxon>
        <taxon>Pezizomycotina</taxon>
        <taxon>Eurotiomycetes</taxon>
        <taxon>Eurotiomycetidae</taxon>
        <taxon>Eurotiales</taxon>
        <taxon>Aspergillaceae</taxon>
        <taxon>Aspergillus</taxon>
        <taxon>Aspergillus subgen. Nidulantes</taxon>
    </lineage>
</organism>
<dbReference type="Pfam" id="PF11937">
    <property type="entry name" value="DUF3455"/>
    <property type="match status" value="1"/>
</dbReference>
<dbReference type="EMBL" id="JBFXLS010000012">
    <property type="protein sequence ID" value="KAL2830591.1"/>
    <property type="molecule type" value="Genomic_DNA"/>
</dbReference>
<evidence type="ECO:0008006" key="3">
    <source>
        <dbReference type="Google" id="ProtNLM"/>
    </source>
</evidence>
<gene>
    <name evidence="1" type="ORF">BDW59DRAFT_18886</name>
</gene>
<protein>
    <recommendedName>
        <fullName evidence="3">Malate dehydrogenase</fullName>
    </recommendedName>
</protein>
<dbReference type="PANTHER" id="PTHR35567:SF11">
    <property type="entry name" value="MALATE DEHYDROGENASE (AFU_ORTHOLOGUE AFUA_2G13800)"/>
    <property type="match status" value="1"/>
</dbReference>
<accession>A0ABR4ISE0</accession>
<dbReference type="InterPro" id="IPR021851">
    <property type="entry name" value="DUF3455"/>
</dbReference>
<comment type="caution">
    <text evidence="1">The sequence shown here is derived from an EMBL/GenBank/DDBJ whole genome shotgun (WGS) entry which is preliminary data.</text>
</comment>